<dbReference type="InterPro" id="IPR006637">
    <property type="entry name" value="ChW"/>
</dbReference>
<reference evidence="2" key="1">
    <citation type="journal article" date="2021" name="Proc. Natl. Acad. Sci. U.S.A.">
        <title>A Catalog of Tens of Thousands of Viruses from Human Metagenomes Reveals Hidden Associations with Chronic Diseases.</title>
        <authorList>
            <person name="Tisza M.J."/>
            <person name="Buck C.B."/>
        </authorList>
    </citation>
    <scope>NUCLEOTIDE SEQUENCE</scope>
    <source>
        <strain evidence="2">Ctuy39</strain>
    </source>
</reference>
<dbReference type="CDD" id="cd02696">
    <property type="entry name" value="MurNAc-LAA"/>
    <property type="match status" value="1"/>
</dbReference>
<name>A0A8S5VEA7_9CAUD</name>
<feature type="domain" description="MurNAc-LAA" evidence="1">
    <location>
        <begin position="6"/>
        <end position="165"/>
    </location>
</feature>
<evidence type="ECO:0000313" key="2">
    <source>
        <dbReference type="EMBL" id="DAG05044.1"/>
    </source>
</evidence>
<evidence type="ECO:0000259" key="1">
    <source>
        <dbReference type="Pfam" id="PF01520"/>
    </source>
</evidence>
<sequence length="303" mass="33150">MAKLFVICGHGAGDSGAVGNGFKEADQVRKLGKKIKELGGDSVMLGDVNRNFYKDKGILNLNIPKDYKICELHMDSNPDKKEKGAHVIIKAGLDADGYDNALAKFLGDMFPGRSNKIVGRSDLANVNRAATKGYNYRLVECGFISNADDAKKFNDNIEEIAKGILGSFDIKTQSTPLWYRAHVSGKGWLDAVNGGTAGTTGENRALEAIKIDMRKLDFKIKARAHIQNIGLKDFGYIKHDTVIGTTGKGLQMEAIELIAEGLKGKKLQVRVHIQDIGWTRWTSGMIGTIGMNKKIEAIELRLV</sequence>
<dbReference type="Pfam" id="PF07538">
    <property type="entry name" value="ChW"/>
    <property type="match status" value="3"/>
</dbReference>
<dbReference type="Gene3D" id="3.40.630.40">
    <property type="entry name" value="Zn-dependent exopeptidases"/>
    <property type="match status" value="1"/>
</dbReference>
<protein>
    <submittedName>
        <fullName evidence="2">Lysin</fullName>
    </submittedName>
</protein>
<dbReference type="Pfam" id="PF01520">
    <property type="entry name" value="Amidase_3"/>
    <property type="match status" value="1"/>
</dbReference>
<dbReference type="GO" id="GO:0008745">
    <property type="term" value="F:N-acetylmuramoyl-L-alanine amidase activity"/>
    <property type="evidence" value="ECO:0007669"/>
    <property type="project" value="InterPro"/>
</dbReference>
<accession>A0A8S5VEA7</accession>
<dbReference type="InterPro" id="IPR002508">
    <property type="entry name" value="MurNAc-LAA_cat"/>
</dbReference>
<dbReference type="GO" id="GO:0009253">
    <property type="term" value="P:peptidoglycan catabolic process"/>
    <property type="evidence" value="ECO:0007669"/>
    <property type="project" value="InterPro"/>
</dbReference>
<dbReference type="SMART" id="SM00728">
    <property type="entry name" value="ChW"/>
    <property type="match status" value="2"/>
</dbReference>
<proteinExistence type="predicted"/>
<dbReference type="SUPFAM" id="SSF53187">
    <property type="entry name" value="Zn-dependent exopeptidases"/>
    <property type="match status" value="1"/>
</dbReference>
<organism evidence="2">
    <name type="scientific">Siphoviridae sp. ctuy39</name>
    <dbReference type="NCBI Taxonomy" id="2825719"/>
    <lineage>
        <taxon>Viruses</taxon>
        <taxon>Duplodnaviria</taxon>
        <taxon>Heunggongvirae</taxon>
        <taxon>Uroviricota</taxon>
        <taxon>Caudoviricetes</taxon>
    </lineage>
</organism>
<dbReference type="EMBL" id="BK016249">
    <property type="protein sequence ID" value="DAG05044.1"/>
    <property type="molecule type" value="Genomic_DNA"/>
</dbReference>